<gene>
    <name evidence="1" type="ORF">AZE42_03349</name>
</gene>
<proteinExistence type="predicted"/>
<name>A0A1J8Q9Z0_9AGAM</name>
<sequence length="50" mass="5618">MTPANAEAAQLYGEDMNEYVTRVKATVEDSWLDPKDRARSLVAFPYRLGA</sequence>
<keyword evidence="2" id="KW-1185">Reference proteome</keyword>
<organism evidence="1 2">
    <name type="scientific">Rhizopogon vesiculosus</name>
    <dbReference type="NCBI Taxonomy" id="180088"/>
    <lineage>
        <taxon>Eukaryota</taxon>
        <taxon>Fungi</taxon>
        <taxon>Dikarya</taxon>
        <taxon>Basidiomycota</taxon>
        <taxon>Agaricomycotina</taxon>
        <taxon>Agaricomycetes</taxon>
        <taxon>Agaricomycetidae</taxon>
        <taxon>Boletales</taxon>
        <taxon>Suillineae</taxon>
        <taxon>Rhizopogonaceae</taxon>
        <taxon>Rhizopogon</taxon>
    </lineage>
</organism>
<dbReference type="Proteomes" id="UP000183567">
    <property type="component" value="Unassembled WGS sequence"/>
</dbReference>
<protein>
    <submittedName>
        <fullName evidence="1">Uncharacterized protein</fullName>
    </submittedName>
</protein>
<reference evidence="1 2" key="1">
    <citation type="submission" date="2016-03" db="EMBL/GenBank/DDBJ databases">
        <title>Comparative genomics of the ectomycorrhizal sister species Rhizopogon vinicolor and Rhizopogon vesiculosus (Basidiomycota: Boletales) reveals a divergence of the mating type B locus.</title>
        <authorList>
            <person name="Mujic A.B."/>
            <person name="Kuo A."/>
            <person name="Tritt A."/>
            <person name="Lipzen A."/>
            <person name="Chen C."/>
            <person name="Johnson J."/>
            <person name="Sharma A."/>
            <person name="Barry K."/>
            <person name="Grigoriev I.V."/>
            <person name="Spatafora J.W."/>
        </authorList>
    </citation>
    <scope>NUCLEOTIDE SEQUENCE [LARGE SCALE GENOMIC DNA]</scope>
    <source>
        <strain evidence="1 2">AM-OR11-056</strain>
    </source>
</reference>
<accession>A0A1J8Q9Z0</accession>
<dbReference type="OrthoDB" id="9984419at2759"/>
<comment type="caution">
    <text evidence="1">The sequence shown here is derived from an EMBL/GenBank/DDBJ whole genome shotgun (WGS) entry which is preliminary data.</text>
</comment>
<evidence type="ECO:0000313" key="1">
    <source>
        <dbReference type="EMBL" id="OJA08556.1"/>
    </source>
</evidence>
<dbReference type="AlphaFoldDB" id="A0A1J8Q9Z0"/>
<dbReference type="EMBL" id="LVVM01006278">
    <property type="protein sequence ID" value="OJA08556.1"/>
    <property type="molecule type" value="Genomic_DNA"/>
</dbReference>
<evidence type="ECO:0000313" key="2">
    <source>
        <dbReference type="Proteomes" id="UP000183567"/>
    </source>
</evidence>